<keyword evidence="1" id="KW-0472">Membrane</keyword>
<protein>
    <submittedName>
        <fullName evidence="2">Uncharacterized protein</fullName>
    </submittedName>
</protein>
<proteinExistence type="predicted"/>
<organism evidence="2">
    <name type="scientific">marine metagenome</name>
    <dbReference type="NCBI Taxonomy" id="408172"/>
    <lineage>
        <taxon>unclassified sequences</taxon>
        <taxon>metagenomes</taxon>
        <taxon>ecological metagenomes</taxon>
    </lineage>
</organism>
<gene>
    <name evidence="2" type="ORF">METZ01_LOCUS126371</name>
</gene>
<accession>A0A381YAR4</accession>
<name>A0A381YAR4_9ZZZZ</name>
<reference evidence="2" key="1">
    <citation type="submission" date="2018-05" db="EMBL/GenBank/DDBJ databases">
        <authorList>
            <person name="Lanie J.A."/>
            <person name="Ng W.-L."/>
            <person name="Kazmierczak K.M."/>
            <person name="Andrzejewski T.M."/>
            <person name="Davidsen T.M."/>
            <person name="Wayne K.J."/>
            <person name="Tettelin H."/>
            <person name="Glass J.I."/>
            <person name="Rusch D."/>
            <person name="Podicherti R."/>
            <person name="Tsui H.-C.T."/>
            <person name="Winkler M.E."/>
        </authorList>
    </citation>
    <scope>NUCLEOTIDE SEQUENCE</scope>
</reference>
<dbReference type="PROSITE" id="PS51257">
    <property type="entry name" value="PROKAR_LIPOPROTEIN"/>
    <property type="match status" value="1"/>
</dbReference>
<evidence type="ECO:0000256" key="1">
    <source>
        <dbReference type="SAM" id="Phobius"/>
    </source>
</evidence>
<evidence type="ECO:0000313" key="2">
    <source>
        <dbReference type="EMBL" id="SVA73517.1"/>
    </source>
</evidence>
<feature type="transmembrane region" description="Helical" evidence="1">
    <location>
        <begin position="301"/>
        <end position="318"/>
    </location>
</feature>
<sequence length="321" mass="37584">MALKKIMLYLPVTFMMFSCVENRLYINLHPDKQTYFKFESRGDSTDVFDQDFLHPKNIPGWNSLSKMVEKHSEKNWFLITEGTLEDTSRVFFHNDRIPLGYSFKKNITKSWISTKYDFKLIFSGRRIKTEYPILHEAILSEKMDSVNWLPEALTILMHKGLEDIARDSLTPEQSLWNKRLVNHLQNSFARMTRIEDLEYIQSNREKFLTDLLKPFNVNKDLPANLARHMEKHEQILKASIDLNDDSFLIKLLMPGQTILTNATSTKKDTLIWNFGLDSLLSDTYTLRARSIVYAIDRMQKTLISVGILLLLLIGNWLIKRS</sequence>
<keyword evidence="1" id="KW-0812">Transmembrane</keyword>
<keyword evidence="1" id="KW-1133">Transmembrane helix</keyword>
<dbReference type="AlphaFoldDB" id="A0A381YAR4"/>
<dbReference type="EMBL" id="UINC01017666">
    <property type="protein sequence ID" value="SVA73517.1"/>
    <property type="molecule type" value="Genomic_DNA"/>
</dbReference>